<dbReference type="PANTHER" id="PTHR10656:SF69">
    <property type="entry name" value="MAB-21-LIKE HHH_H2TH-LIKE DOMAIN-CONTAINING PROTEIN"/>
    <property type="match status" value="1"/>
</dbReference>
<dbReference type="Pfam" id="PF03281">
    <property type="entry name" value="Mab-21"/>
    <property type="match status" value="1"/>
</dbReference>
<dbReference type="PANTHER" id="PTHR10656">
    <property type="entry name" value="CELL FATE DETERMINING PROTEIN MAB21-RELATED"/>
    <property type="match status" value="1"/>
</dbReference>
<proteinExistence type="inferred from homology"/>
<dbReference type="InterPro" id="IPR024810">
    <property type="entry name" value="MAB21L/cGLR"/>
</dbReference>
<organism evidence="4 5">
    <name type="scientific">Sinanodonta woodiana</name>
    <name type="common">Chinese pond mussel</name>
    <name type="synonym">Anodonta woodiana</name>
    <dbReference type="NCBI Taxonomy" id="1069815"/>
    <lineage>
        <taxon>Eukaryota</taxon>
        <taxon>Metazoa</taxon>
        <taxon>Spiralia</taxon>
        <taxon>Lophotrochozoa</taxon>
        <taxon>Mollusca</taxon>
        <taxon>Bivalvia</taxon>
        <taxon>Autobranchia</taxon>
        <taxon>Heteroconchia</taxon>
        <taxon>Palaeoheterodonta</taxon>
        <taxon>Unionida</taxon>
        <taxon>Unionoidea</taxon>
        <taxon>Unionidae</taxon>
        <taxon>Unioninae</taxon>
        <taxon>Sinanodonta</taxon>
    </lineage>
</organism>
<evidence type="ECO:0000313" key="5">
    <source>
        <dbReference type="Proteomes" id="UP001634394"/>
    </source>
</evidence>
<dbReference type="InterPro" id="IPR046906">
    <property type="entry name" value="Mab-21_HhH/H2TH-like"/>
</dbReference>
<comment type="similarity">
    <text evidence="1">Belongs to the mab-21 family.</text>
</comment>
<name>A0ABD3XNE3_SINWO</name>
<evidence type="ECO:0008006" key="6">
    <source>
        <dbReference type="Google" id="ProtNLM"/>
    </source>
</evidence>
<feature type="domain" description="Mab-21-like HhH/H2TH-like" evidence="3">
    <location>
        <begin position="287"/>
        <end position="378"/>
    </location>
</feature>
<dbReference type="AlphaFoldDB" id="A0ABD3XNE3"/>
<reference evidence="4 5" key="1">
    <citation type="submission" date="2024-11" db="EMBL/GenBank/DDBJ databases">
        <title>Chromosome-level genome assembly of the freshwater bivalve Anodonta woodiana.</title>
        <authorList>
            <person name="Chen X."/>
        </authorList>
    </citation>
    <scope>NUCLEOTIDE SEQUENCE [LARGE SCALE GENOMIC DNA]</scope>
    <source>
        <strain evidence="4">MN2024</strain>
        <tissue evidence="4">Gills</tissue>
    </source>
</reference>
<gene>
    <name evidence="4" type="ORF">ACJMK2_027094</name>
</gene>
<evidence type="ECO:0000256" key="1">
    <source>
        <dbReference type="ARBA" id="ARBA00008307"/>
    </source>
</evidence>
<dbReference type="Pfam" id="PF20266">
    <property type="entry name" value="Mab-21_C"/>
    <property type="match status" value="1"/>
</dbReference>
<dbReference type="Proteomes" id="UP001634394">
    <property type="component" value="Unassembled WGS sequence"/>
</dbReference>
<dbReference type="Gene3D" id="1.10.1410.40">
    <property type="match status" value="1"/>
</dbReference>
<dbReference type="InterPro" id="IPR046903">
    <property type="entry name" value="Mab-21-like_nuc_Trfase"/>
</dbReference>
<sequence>MDDGNLYPEDVIKLWSVSTKFSYHMQDLHYARSLQIALFSYMETLRLLLDQPILGIFGSVGEGICYPLEIVQYRDLDIIEIYPKTIAVENARDRDQNDLETFVYLVQRENCRPGYCRLKLINEGSSPFLKLFHCKKELNGMNYIHSAWSRLFNGFFQCCNDQVRNNPFPYPGAYFGRMDERGPAISQEYGGIEIQSISSSFGWNITKVDRVCGISHPKWPSCALEWRDRIRPYGWPSQQQIRLIMKKGIYLVPVGYKQSELEAIEWRYSFNEAEKILVRSFNFTQVNCYVLLKMIVSGYITPRFDDDVISSYHIKTLLFWAIEQNDPQLWVSHNLVQMVSLILHDLLRCIESLSCPSYFIPDENLFAGKVTLANRDLVYQVLSDMIMDGWIALTRLTHFASDDAFIRSLYQDDDIVYLEEDEVEQSIDYNRLVQFVSSSFTIQSILQILHVAQSCNITEADKIDENFNKVINNLLLEIHLSDDIRDQEILQNILALIICIYGTHFLSLSRCPSAEITDTCNMEQLGLAYINLSCKSNLVECIAKRANYTYITGDFQSTITAAEQLLNRYAHFPLHPSGVTINVPAFFNYFEQAFLIADIKGTNFNDLFDNFCFLGCIVFLKNEIYALPHDSRVEMFSVSRAGNQLQTECCNWFGLSPFVYVAYLAFLVNFDLGRIYLAEGYLKLMAFMCSNPPCANESSSLNLLGACYIKMKQPEKALETFCISMKRQRGKGNAAAWHVALQLHRKQLDRWMETS</sequence>
<comment type="caution">
    <text evidence="4">The sequence shown here is derived from an EMBL/GenBank/DDBJ whole genome shotgun (WGS) entry which is preliminary data.</text>
</comment>
<protein>
    <recommendedName>
        <fullName evidence="6">Mab-21-like HhH/H2TH-like domain-containing protein</fullName>
    </recommendedName>
</protein>
<feature type="domain" description="Mab-21-like nucleotidyltransferase" evidence="2">
    <location>
        <begin position="200"/>
        <end position="278"/>
    </location>
</feature>
<evidence type="ECO:0000259" key="2">
    <source>
        <dbReference type="Pfam" id="PF03281"/>
    </source>
</evidence>
<dbReference type="EMBL" id="JBJQND010000002">
    <property type="protein sequence ID" value="KAL3887141.1"/>
    <property type="molecule type" value="Genomic_DNA"/>
</dbReference>
<evidence type="ECO:0000313" key="4">
    <source>
        <dbReference type="EMBL" id="KAL3887141.1"/>
    </source>
</evidence>
<evidence type="ECO:0000259" key="3">
    <source>
        <dbReference type="Pfam" id="PF20266"/>
    </source>
</evidence>
<dbReference type="SMART" id="SM01265">
    <property type="entry name" value="Mab-21"/>
    <property type="match status" value="1"/>
</dbReference>
<keyword evidence="5" id="KW-1185">Reference proteome</keyword>
<accession>A0ABD3XNE3</accession>